<evidence type="ECO:0000313" key="1">
    <source>
        <dbReference type="EMBL" id="GIX83199.1"/>
    </source>
</evidence>
<organism evidence="1 2">
    <name type="scientific">Caerostris extrusa</name>
    <name type="common">Bark spider</name>
    <name type="synonym">Caerostris bankana</name>
    <dbReference type="NCBI Taxonomy" id="172846"/>
    <lineage>
        <taxon>Eukaryota</taxon>
        <taxon>Metazoa</taxon>
        <taxon>Ecdysozoa</taxon>
        <taxon>Arthropoda</taxon>
        <taxon>Chelicerata</taxon>
        <taxon>Arachnida</taxon>
        <taxon>Araneae</taxon>
        <taxon>Araneomorphae</taxon>
        <taxon>Entelegynae</taxon>
        <taxon>Araneoidea</taxon>
        <taxon>Araneidae</taxon>
        <taxon>Caerostris</taxon>
    </lineage>
</organism>
<gene>
    <name evidence="1" type="ORF">CEXT_408181</name>
</gene>
<name>A0AAV4NEE6_CAEEX</name>
<comment type="caution">
    <text evidence="1">The sequence shown here is derived from an EMBL/GenBank/DDBJ whole genome shotgun (WGS) entry which is preliminary data.</text>
</comment>
<reference evidence="1 2" key="1">
    <citation type="submission" date="2021-06" db="EMBL/GenBank/DDBJ databases">
        <title>Caerostris extrusa draft genome.</title>
        <authorList>
            <person name="Kono N."/>
            <person name="Arakawa K."/>
        </authorList>
    </citation>
    <scope>NUCLEOTIDE SEQUENCE [LARGE SCALE GENOMIC DNA]</scope>
</reference>
<evidence type="ECO:0000313" key="2">
    <source>
        <dbReference type="Proteomes" id="UP001054945"/>
    </source>
</evidence>
<proteinExistence type="predicted"/>
<sequence length="104" mass="11272">MALDELSIVKPRQSSPVSGKKMISKEIERPGGIARLVAVAALAFCSQIDPLQITGVVSFLLQLFYTFAASIVRVGTPRGAIPHNWSQTNSTSKPVELDRLLFCS</sequence>
<dbReference type="EMBL" id="BPLR01003301">
    <property type="protein sequence ID" value="GIX83199.1"/>
    <property type="molecule type" value="Genomic_DNA"/>
</dbReference>
<keyword evidence="2" id="KW-1185">Reference proteome</keyword>
<dbReference type="Proteomes" id="UP001054945">
    <property type="component" value="Unassembled WGS sequence"/>
</dbReference>
<accession>A0AAV4NEE6</accession>
<protein>
    <submittedName>
        <fullName evidence="1">Uncharacterized protein</fullName>
    </submittedName>
</protein>
<dbReference type="AlphaFoldDB" id="A0AAV4NEE6"/>